<accession>A0ABZ2YQB4</accession>
<feature type="transmembrane region" description="Helical" evidence="1">
    <location>
        <begin position="6"/>
        <end position="28"/>
    </location>
</feature>
<proteinExistence type="predicted"/>
<protein>
    <submittedName>
        <fullName evidence="2">Uncharacterized protein</fullName>
    </submittedName>
</protein>
<keyword evidence="1" id="KW-0472">Membrane</keyword>
<evidence type="ECO:0000313" key="3">
    <source>
        <dbReference type="Proteomes" id="UP001485459"/>
    </source>
</evidence>
<keyword evidence="1" id="KW-0812">Transmembrane</keyword>
<name>A0ABZ2YQB4_9BACT</name>
<gene>
    <name evidence="2" type="ORF">WJU16_02785</name>
</gene>
<keyword evidence="3" id="KW-1185">Reference proteome</keyword>
<dbReference type="Proteomes" id="UP001485459">
    <property type="component" value="Chromosome"/>
</dbReference>
<reference evidence="3" key="1">
    <citation type="submission" date="2024-03" db="EMBL/GenBank/DDBJ databases">
        <title>Chitinophaga horti sp. nov., isolated from garden soil.</title>
        <authorList>
            <person name="Lee D.S."/>
            <person name="Han D.M."/>
            <person name="Baek J.H."/>
            <person name="Choi D.G."/>
            <person name="Jeon J.H."/>
            <person name="Jeon C.O."/>
        </authorList>
    </citation>
    <scope>NUCLEOTIDE SEQUENCE [LARGE SCALE GENOMIC DNA]</scope>
    <source>
        <strain evidence="3">GPA1</strain>
    </source>
</reference>
<keyword evidence="1" id="KW-1133">Transmembrane helix</keyword>
<organism evidence="2 3">
    <name type="scientific">Chitinophaga pollutisoli</name>
    <dbReference type="NCBI Taxonomy" id="3133966"/>
    <lineage>
        <taxon>Bacteria</taxon>
        <taxon>Pseudomonadati</taxon>
        <taxon>Bacteroidota</taxon>
        <taxon>Chitinophagia</taxon>
        <taxon>Chitinophagales</taxon>
        <taxon>Chitinophagaceae</taxon>
        <taxon>Chitinophaga</taxon>
    </lineage>
</organism>
<sequence>MTSFILLTFSWSHFALISSLACFGWIAWTFKDEILGKGPPPSTSGAKRIWTVEEKKPQTSNQIPAIATADDNLENNLDEGDEDMTDEDDEFLRMEKMIIAIENLVSDHKATPEKELLIAALQPLFLSNESLKVNPFRLAIHNYLSKISLKELGIAFTDQEMNQLWIA</sequence>
<evidence type="ECO:0000313" key="2">
    <source>
        <dbReference type="EMBL" id="WZN41961.1"/>
    </source>
</evidence>
<dbReference type="RefSeq" id="WP_341836804.1">
    <property type="nucleotide sequence ID" value="NZ_CP149822.1"/>
</dbReference>
<dbReference type="EMBL" id="CP149822">
    <property type="protein sequence ID" value="WZN41961.1"/>
    <property type="molecule type" value="Genomic_DNA"/>
</dbReference>
<evidence type="ECO:0000256" key="1">
    <source>
        <dbReference type="SAM" id="Phobius"/>
    </source>
</evidence>